<name>A0A812HVX5_9DINO</name>
<feature type="transmembrane region" description="Helical" evidence="6">
    <location>
        <begin position="128"/>
        <end position="150"/>
    </location>
</feature>
<dbReference type="PANTHER" id="PTHR45724">
    <property type="entry name" value="AQUAPORIN NIP2-1"/>
    <property type="match status" value="1"/>
</dbReference>
<evidence type="ECO:0000256" key="7">
    <source>
        <dbReference type="SAM" id="SignalP"/>
    </source>
</evidence>
<dbReference type="Proteomes" id="UP000604046">
    <property type="component" value="Unassembled WGS sequence"/>
</dbReference>
<feature type="transmembrane region" description="Helical" evidence="6">
    <location>
        <begin position="703"/>
        <end position="727"/>
    </location>
</feature>
<reference evidence="8" key="1">
    <citation type="submission" date="2021-02" db="EMBL/GenBank/DDBJ databases">
        <authorList>
            <person name="Dougan E. K."/>
            <person name="Rhodes N."/>
            <person name="Thang M."/>
            <person name="Chan C."/>
        </authorList>
    </citation>
    <scope>NUCLEOTIDE SEQUENCE</scope>
</reference>
<dbReference type="InterPro" id="IPR000425">
    <property type="entry name" value="MIP"/>
</dbReference>
<feature type="transmembrane region" description="Helical" evidence="6">
    <location>
        <begin position="352"/>
        <end position="372"/>
    </location>
</feature>
<keyword evidence="4 6" id="KW-1133">Transmembrane helix</keyword>
<dbReference type="GO" id="GO:0016020">
    <property type="term" value="C:membrane"/>
    <property type="evidence" value="ECO:0007669"/>
    <property type="project" value="UniProtKB-SubCell"/>
</dbReference>
<keyword evidence="7" id="KW-0732">Signal</keyword>
<feature type="transmembrane region" description="Helical" evidence="6">
    <location>
        <begin position="240"/>
        <end position="258"/>
    </location>
</feature>
<feature type="transmembrane region" description="Helical" evidence="6">
    <location>
        <begin position="631"/>
        <end position="649"/>
    </location>
</feature>
<dbReference type="GO" id="GO:0015267">
    <property type="term" value="F:channel activity"/>
    <property type="evidence" value="ECO:0007669"/>
    <property type="project" value="InterPro"/>
</dbReference>
<feature type="transmembrane region" description="Helical" evidence="6">
    <location>
        <begin position="589"/>
        <end position="610"/>
    </location>
</feature>
<feature type="transmembrane region" description="Helical" evidence="6">
    <location>
        <begin position="393"/>
        <end position="415"/>
    </location>
</feature>
<dbReference type="EMBL" id="CAJNDS010000113">
    <property type="protein sequence ID" value="CAE6961925.1"/>
    <property type="molecule type" value="Genomic_DNA"/>
</dbReference>
<dbReference type="AlphaFoldDB" id="A0A812HVX5"/>
<dbReference type="PROSITE" id="PS00221">
    <property type="entry name" value="MIP"/>
    <property type="match status" value="4"/>
</dbReference>
<feature type="transmembrane region" description="Helical" evidence="6">
    <location>
        <begin position="938"/>
        <end position="958"/>
    </location>
</feature>
<feature type="transmembrane region" description="Helical" evidence="6">
    <location>
        <begin position="281"/>
        <end position="305"/>
    </location>
</feature>
<feature type="transmembrane region" description="Helical" evidence="6">
    <location>
        <begin position="815"/>
        <end position="838"/>
    </location>
</feature>
<dbReference type="PANTHER" id="PTHR45724:SF13">
    <property type="entry name" value="AQUAPORIN NIP1-1-RELATED"/>
    <property type="match status" value="1"/>
</dbReference>
<feature type="transmembrane region" description="Helical" evidence="6">
    <location>
        <begin position="171"/>
        <end position="193"/>
    </location>
</feature>
<feature type="transmembrane region" description="Helical" evidence="6">
    <location>
        <begin position="471"/>
        <end position="491"/>
    </location>
</feature>
<evidence type="ECO:0000256" key="4">
    <source>
        <dbReference type="ARBA" id="ARBA00022989"/>
    </source>
</evidence>
<keyword evidence="3 6" id="KW-0812">Transmembrane</keyword>
<feature type="transmembrane region" description="Helical" evidence="6">
    <location>
        <begin position="559"/>
        <end position="583"/>
    </location>
</feature>
<organism evidence="8 9">
    <name type="scientific">Symbiodinium natans</name>
    <dbReference type="NCBI Taxonomy" id="878477"/>
    <lineage>
        <taxon>Eukaryota</taxon>
        <taxon>Sar</taxon>
        <taxon>Alveolata</taxon>
        <taxon>Dinophyceae</taxon>
        <taxon>Suessiales</taxon>
        <taxon>Symbiodiniaceae</taxon>
        <taxon>Symbiodinium</taxon>
    </lineage>
</organism>
<feature type="transmembrane region" description="Helical" evidence="6">
    <location>
        <begin position="71"/>
        <end position="88"/>
    </location>
</feature>
<dbReference type="InterPro" id="IPR023271">
    <property type="entry name" value="Aquaporin-like"/>
</dbReference>
<protein>
    <submittedName>
        <fullName evidence="8">NIP4-2 protein</fullName>
    </submittedName>
</protein>
<feature type="transmembrane region" description="Helical" evidence="6">
    <location>
        <begin position="786"/>
        <end position="809"/>
    </location>
</feature>
<dbReference type="OrthoDB" id="3222at2759"/>
<keyword evidence="2" id="KW-0813">Transport</keyword>
<feature type="transmembrane region" description="Helical" evidence="6">
    <location>
        <begin position="859"/>
        <end position="880"/>
    </location>
</feature>
<keyword evidence="9" id="KW-1185">Reference proteome</keyword>
<evidence type="ECO:0000313" key="9">
    <source>
        <dbReference type="Proteomes" id="UP000604046"/>
    </source>
</evidence>
<dbReference type="Gene3D" id="1.20.1080.10">
    <property type="entry name" value="Glycerol uptake facilitator protein"/>
    <property type="match status" value="4"/>
</dbReference>
<evidence type="ECO:0000256" key="3">
    <source>
        <dbReference type="ARBA" id="ARBA00022692"/>
    </source>
</evidence>
<proteinExistence type="predicted"/>
<evidence type="ECO:0000256" key="5">
    <source>
        <dbReference type="ARBA" id="ARBA00023136"/>
    </source>
</evidence>
<feature type="transmembrane region" description="Helical" evidence="6">
    <location>
        <begin position="326"/>
        <end position="346"/>
    </location>
</feature>
<dbReference type="PRINTS" id="PR00783">
    <property type="entry name" value="MINTRINSICP"/>
</dbReference>
<feature type="transmembrane region" description="Helical" evidence="6">
    <location>
        <begin position="747"/>
        <end position="765"/>
    </location>
</feature>
<feature type="transmembrane region" description="Helical" evidence="6">
    <location>
        <begin position="669"/>
        <end position="691"/>
    </location>
</feature>
<dbReference type="SUPFAM" id="SSF81338">
    <property type="entry name" value="Aquaporin-like"/>
    <property type="match status" value="4"/>
</dbReference>
<feature type="chain" id="PRO_5033060218" evidence="7">
    <location>
        <begin position="27"/>
        <end position="1026"/>
    </location>
</feature>
<comment type="caution">
    <text evidence="8">The sequence shown here is derived from an EMBL/GenBank/DDBJ whole genome shotgun (WGS) entry which is preliminary data.</text>
</comment>
<evidence type="ECO:0000313" key="8">
    <source>
        <dbReference type="EMBL" id="CAE6961925.1"/>
    </source>
</evidence>
<dbReference type="InterPro" id="IPR034294">
    <property type="entry name" value="Aquaporin_transptr"/>
</dbReference>
<feature type="signal peptide" evidence="7">
    <location>
        <begin position="1"/>
        <end position="26"/>
    </location>
</feature>
<comment type="subcellular location">
    <subcellularLocation>
        <location evidence="1">Membrane</location>
        <topology evidence="1">Multi-pass membrane protein</topology>
    </subcellularLocation>
</comment>
<accession>A0A812HVX5</accession>
<evidence type="ECO:0000256" key="2">
    <source>
        <dbReference type="ARBA" id="ARBA00022448"/>
    </source>
</evidence>
<evidence type="ECO:0000256" key="1">
    <source>
        <dbReference type="ARBA" id="ARBA00004141"/>
    </source>
</evidence>
<sequence>MNCTAHILALLLSAGACCALSAGVLCEDLDDTPLNDISLLQTGKVTLQTSQTGIHAESTRQFGQVSSPVTLGPPVAIILACIVLNFVLRKSADSVKEYAPYAAEFFGTFALVFTVGCCVATGSAVWNATAIACVLMVMVYATGPISGGHLNPAVTLTLAFAEKFDWDQVPLYCLTQITAGIAAGSCTASLLSAPDPLKPVGDFTWSYAFFVEAIYTFMLCFVVLNTAASTRNNEPKDGNQFFGLAIGFVIIAGGYAGGDVSGACFNPAVAFGLDFSSSAGIGWSFAWAAFEVVGAFVAALAFRLVRPEDYTESSGDTYEPALYVKLASEFLGVFMLVLTVGLNVVLGSPSTAWSAAAALMCMIYSLGDVSGAHFNPAVSVAVCVRGKCSVQDLLAYIPVQLLAGASAGAIVSLFHPHSTGKNVAHFLQPGSDHTLAQAGVAELIFTFVLCYVVLTTATIEKPESQKTKQNFYFGLAIGSCVTAGGVASGAISGGELNPAVSTGLAVASSIFSPSGTTIALGSTVGNLLRFSGYELAGGLMAALVFQVTHPKELGKAGMWISCFVAEFLGTFVLVFTVVCNVLAGDDNWSPTSIACSLMVMIYATGGVSGGHLNPAVTFAVTLVTNDWSGKFLGYWLSQIVGGIAAGFAACSLHTTVANIEPKAPYQTSHALMAELIYTFMLSFTVLSVAVSKRNNSSKDGNNFYALAIAWTIVAGGYAVGGVSGAAFNPAVAIGLDISSYTVGVGMGFLWALFELLGAGVAAAIFRLLRQEEALEGSALESYQPSILVKLLSEFLGVFMLVLTVGLNLANDSPATAWSAAAALMCMIYCLGDISGAHLNPAVTMAVVSSGRNLCSRLQGVAYVATQYLAGAAAGLVYSVFHAAGPKADSYIGLVPGKGYTLAQAGLAELAATMLLAYVVLSCATVAPAGGNTKTKNSFYFALAIGSCVTVGGFAIGAVSGGELNPAVALGISTASNMHHPEGRESDSFSNMVRLGVFEISAGLAAAAAFKASHSHIYAEEAAESTK</sequence>
<dbReference type="Pfam" id="PF00230">
    <property type="entry name" value="MIP"/>
    <property type="match status" value="4"/>
</dbReference>
<feature type="transmembrane region" description="Helical" evidence="6">
    <location>
        <begin position="205"/>
        <end position="228"/>
    </location>
</feature>
<feature type="transmembrane region" description="Helical" evidence="6">
    <location>
        <begin position="435"/>
        <end position="459"/>
    </location>
</feature>
<dbReference type="InterPro" id="IPR022357">
    <property type="entry name" value="MIP_CS"/>
</dbReference>
<feature type="transmembrane region" description="Helical" evidence="6">
    <location>
        <begin position="100"/>
        <end position="122"/>
    </location>
</feature>
<evidence type="ECO:0000256" key="6">
    <source>
        <dbReference type="SAM" id="Phobius"/>
    </source>
</evidence>
<keyword evidence="5 6" id="KW-0472">Membrane</keyword>
<feature type="transmembrane region" description="Helical" evidence="6">
    <location>
        <begin position="900"/>
        <end position="926"/>
    </location>
</feature>
<gene>
    <name evidence="8" type="primary">NIP4-2</name>
    <name evidence="8" type="ORF">SNAT2548_LOCUS2021</name>
</gene>